<evidence type="ECO:0000256" key="5">
    <source>
        <dbReference type="SAM" id="SignalP"/>
    </source>
</evidence>
<feature type="region of interest" description="Disordered" evidence="3">
    <location>
        <begin position="602"/>
        <end position="699"/>
    </location>
</feature>
<gene>
    <name evidence="7" type="ORF">B0T22DRAFT_434129</name>
</gene>
<feature type="compositionally biased region" description="Low complexity" evidence="3">
    <location>
        <begin position="667"/>
        <end position="677"/>
    </location>
</feature>
<reference evidence="7" key="2">
    <citation type="submission" date="2023-06" db="EMBL/GenBank/DDBJ databases">
        <authorList>
            <consortium name="Lawrence Berkeley National Laboratory"/>
            <person name="Haridas S."/>
            <person name="Hensen N."/>
            <person name="Bonometti L."/>
            <person name="Westerberg I."/>
            <person name="Brannstrom I.O."/>
            <person name="Guillou S."/>
            <person name="Cros-Aarteil S."/>
            <person name="Calhoun S."/>
            <person name="Kuo A."/>
            <person name="Mondo S."/>
            <person name="Pangilinan J."/>
            <person name="Riley R."/>
            <person name="Labutti K."/>
            <person name="Andreopoulos B."/>
            <person name="Lipzen A."/>
            <person name="Chen C."/>
            <person name="Yanf M."/>
            <person name="Daum C."/>
            <person name="Ng V."/>
            <person name="Clum A."/>
            <person name="Steindorff A."/>
            <person name="Ohm R."/>
            <person name="Martin F."/>
            <person name="Silar P."/>
            <person name="Natvig D."/>
            <person name="Lalanne C."/>
            <person name="Gautier V."/>
            <person name="Ament-Velasquez S.L."/>
            <person name="Kruys A."/>
            <person name="Hutchinson M.I."/>
            <person name="Powell A.J."/>
            <person name="Barry K."/>
            <person name="Miller A.N."/>
            <person name="Grigoriev I.V."/>
            <person name="Debuchy R."/>
            <person name="Gladieux P."/>
            <person name="Thoren M.H."/>
            <person name="Johannesson H."/>
        </authorList>
    </citation>
    <scope>NUCLEOTIDE SEQUENCE</scope>
    <source>
        <strain evidence="7">CBS 314.62</strain>
    </source>
</reference>
<dbReference type="GO" id="GO:0004190">
    <property type="term" value="F:aspartic-type endopeptidase activity"/>
    <property type="evidence" value="ECO:0007669"/>
    <property type="project" value="InterPro"/>
</dbReference>
<dbReference type="PROSITE" id="PS51767">
    <property type="entry name" value="PEPTIDASE_A1"/>
    <property type="match status" value="1"/>
</dbReference>
<dbReference type="GO" id="GO:0006508">
    <property type="term" value="P:proteolysis"/>
    <property type="evidence" value="ECO:0007669"/>
    <property type="project" value="InterPro"/>
</dbReference>
<keyword evidence="8" id="KW-1185">Reference proteome</keyword>
<keyword evidence="4" id="KW-0472">Membrane</keyword>
<dbReference type="Gene3D" id="2.40.70.10">
    <property type="entry name" value="Acid Proteases"/>
    <property type="match status" value="2"/>
</dbReference>
<dbReference type="AlphaFoldDB" id="A0AAE0WZV7"/>
<feature type="signal peptide" evidence="5">
    <location>
        <begin position="1"/>
        <end position="29"/>
    </location>
</feature>
<feature type="chain" id="PRO_5041986485" evidence="5">
    <location>
        <begin position="30"/>
        <end position="699"/>
    </location>
</feature>
<name>A0AAE0WZV7_9PEZI</name>
<evidence type="ECO:0000256" key="2">
    <source>
        <dbReference type="PIRSR" id="PIRSR601461-2"/>
    </source>
</evidence>
<evidence type="ECO:0000259" key="6">
    <source>
        <dbReference type="PROSITE" id="PS51767"/>
    </source>
</evidence>
<feature type="compositionally biased region" description="Polar residues" evidence="3">
    <location>
        <begin position="632"/>
        <end position="648"/>
    </location>
</feature>
<keyword evidence="5" id="KW-0732">Signal</keyword>
<keyword evidence="4" id="KW-1133">Transmembrane helix</keyword>
<dbReference type="InterPro" id="IPR001461">
    <property type="entry name" value="Aspartic_peptidase_A1"/>
</dbReference>
<dbReference type="Proteomes" id="UP001270362">
    <property type="component" value="Unassembled WGS sequence"/>
</dbReference>
<proteinExistence type="inferred from homology"/>
<dbReference type="PANTHER" id="PTHR47966">
    <property type="entry name" value="BETA-SITE APP-CLEAVING ENZYME, ISOFORM A-RELATED"/>
    <property type="match status" value="1"/>
</dbReference>
<sequence length="699" mass="72629">MALHICFPASTATLSLVLLLLHVATLATAASHVLLPFSRHVDTTRHDPSRVSARDSSSSSETVSVVASDFTFVVNATVGTPGQPVLLKISPSAIDTWVPDADGYCDRDSYSADYGPDYVYMHDPVCRWGAYNISLSSTYLPPNQKYSSFSAGYGYGQSEVSGRNCTDLLVVGEIETDNYPLGVVSSAGMWIGVLGLGMNVYDSSSYTSYLRNYPTFINRMVASGKIATPAYSIWLDKADASSGKLLFGAVDTSKYEGDLVSLSAINDYTYPGTFGVSVHSVNGTTDSKSDSAPILTNDFPLGATISPGDTFSILPAALAKKIMIMAGATYNRTIGMATIPCDAAATNTASFSFQLGGPDGPVLEVQLADLIVPSTVYAEVYIRSDLLAAANICLFGIQNSTSSYSSSYYSTYANLGSSILRRTYTVFDLANQQVAVAPVKFGSDSGSIVAFGNYGATTPSATQYCADGTCTSSTGCNALECINPTTHTYSPTYPTSSSKSYSGSVSPYWRNIAIGVGVSLGVVALIGLIAATVLWNRYCFGSRKDAAAKGKDVEVDGGESADIGPPAMVQQPASTSAAAAAAAALGASGARKQSLPVINEGEEHVGNSGTRGAPQLPGLPTQLSEPMMTPARPTTPSNRDSIAVSTVSAEEPGSGSGSLPAPHAGDVSPVPSVVEPVAHTGDVSPVAPRSPKGKEIALD</sequence>
<evidence type="ECO:0000256" key="3">
    <source>
        <dbReference type="SAM" id="MobiDB-lite"/>
    </source>
</evidence>
<dbReference type="Pfam" id="PF00026">
    <property type="entry name" value="Asp"/>
    <property type="match status" value="1"/>
</dbReference>
<reference evidence="7" key="1">
    <citation type="journal article" date="2023" name="Mol. Phylogenet. Evol.">
        <title>Genome-scale phylogeny and comparative genomics of the fungal order Sordariales.</title>
        <authorList>
            <person name="Hensen N."/>
            <person name="Bonometti L."/>
            <person name="Westerberg I."/>
            <person name="Brannstrom I.O."/>
            <person name="Guillou S."/>
            <person name="Cros-Aarteil S."/>
            <person name="Calhoun S."/>
            <person name="Haridas S."/>
            <person name="Kuo A."/>
            <person name="Mondo S."/>
            <person name="Pangilinan J."/>
            <person name="Riley R."/>
            <person name="LaButti K."/>
            <person name="Andreopoulos B."/>
            <person name="Lipzen A."/>
            <person name="Chen C."/>
            <person name="Yan M."/>
            <person name="Daum C."/>
            <person name="Ng V."/>
            <person name="Clum A."/>
            <person name="Steindorff A."/>
            <person name="Ohm R.A."/>
            <person name="Martin F."/>
            <person name="Silar P."/>
            <person name="Natvig D.O."/>
            <person name="Lalanne C."/>
            <person name="Gautier V."/>
            <person name="Ament-Velasquez S.L."/>
            <person name="Kruys A."/>
            <person name="Hutchinson M.I."/>
            <person name="Powell A.J."/>
            <person name="Barry K."/>
            <person name="Miller A.N."/>
            <person name="Grigoriev I.V."/>
            <person name="Debuchy R."/>
            <person name="Gladieux P."/>
            <person name="Hiltunen Thoren M."/>
            <person name="Johannesson H."/>
        </authorList>
    </citation>
    <scope>NUCLEOTIDE SEQUENCE</scope>
    <source>
        <strain evidence="7">CBS 314.62</strain>
    </source>
</reference>
<accession>A0AAE0WZV7</accession>
<feature type="disulfide bond" evidence="2">
    <location>
        <begin position="341"/>
        <end position="393"/>
    </location>
</feature>
<comment type="similarity">
    <text evidence="1">Belongs to the peptidase A1 family.</text>
</comment>
<evidence type="ECO:0000256" key="4">
    <source>
        <dbReference type="SAM" id="Phobius"/>
    </source>
</evidence>
<dbReference type="EMBL" id="JAULSO010000006">
    <property type="protein sequence ID" value="KAK3681785.1"/>
    <property type="molecule type" value="Genomic_DNA"/>
</dbReference>
<dbReference type="InterPro" id="IPR033121">
    <property type="entry name" value="PEPTIDASE_A1"/>
</dbReference>
<dbReference type="SUPFAM" id="SSF50630">
    <property type="entry name" value="Acid proteases"/>
    <property type="match status" value="1"/>
</dbReference>
<dbReference type="PANTHER" id="PTHR47966:SF73">
    <property type="entry name" value="PEPTIDASE A1 DOMAIN-CONTAINING PROTEIN"/>
    <property type="match status" value="1"/>
</dbReference>
<protein>
    <submittedName>
        <fullName evidence="7">Aspartic peptidase domain-containing protein</fullName>
    </submittedName>
</protein>
<dbReference type="InterPro" id="IPR010916">
    <property type="entry name" value="TonB_box_CS"/>
</dbReference>
<organism evidence="7 8">
    <name type="scientific">Podospora appendiculata</name>
    <dbReference type="NCBI Taxonomy" id="314037"/>
    <lineage>
        <taxon>Eukaryota</taxon>
        <taxon>Fungi</taxon>
        <taxon>Dikarya</taxon>
        <taxon>Ascomycota</taxon>
        <taxon>Pezizomycotina</taxon>
        <taxon>Sordariomycetes</taxon>
        <taxon>Sordariomycetidae</taxon>
        <taxon>Sordariales</taxon>
        <taxon>Podosporaceae</taxon>
        <taxon>Podospora</taxon>
    </lineage>
</organism>
<feature type="transmembrane region" description="Helical" evidence="4">
    <location>
        <begin position="508"/>
        <end position="535"/>
    </location>
</feature>
<feature type="region of interest" description="Disordered" evidence="3">
    <location>
        <begin position="549"/>
        <end position="574"/>
    </location>
</feature>
<evidence type="ECO:0000313" key="8">
    <source>
        <dbReference type="Proteomes" id="UP001270362"/>
    </source>
</evidence>
<dbReference type="PRINTS" id="PR00792">
    <property type="entry name" value="PEPSIN"/>
</dbReference>
<evidence type="ECO:0000256" key="1">
    <source>
        <dbReference type="ARBA" id="ARBA00007447"/>
    </source>
</evidence>
<keyword evidence="4" id="KW-0812">Transmembrane</keyword>
<dbReference type="PROSITE" id="PS00430">
    <property type="entry name" value="TONB_DEPENDENT_REC_1"/>
    <property type="match status" value="1"/>
</dbReference>
<keyword evidence="2" id="KW-1015">Disulfide bond</keyword>
<feature type="domain" description="Peptidase A1" evidence="6">
    <location>
        <begin position="72"/>
        <end position="437"/>
    </location>
</feature>
<comment type="caution">
    <text evidence="7">The sequence shown here is derived from an EMBL/GenBank/DDBJ whole genome shotgun (WGS) entry which is preliminary data.</text>
</comment>
<dbReference type="InterPro" id="IPR021109">
    <property type="entry name" value="Peptidase_aspartic_dom_sf"/>
</dbReference>
<evidence type="ECO:0000313" key="7">
    <source>
        <dbReference type="EMBL" id="KAK3681785.1"/>
    </source>
</evidence>